<evidence type="ECO:0000313" key="5">
    <source>
        <dbReference type="EMBL" id="SCW34084.1"/>
    </source>
</evidence>
<dbReference type="OrthoDB" id="6623990at2"/>
<feature type="domain" description="Acyltransferase 3" evidence="4">
    <location>
        <begin position="6"/>
        <end position="309"/>
    </location>
</feature>
<dbReference type="InterPro" id="IPR052734">
    <property type="entry name" value="Nod_factor_acetyltransferase"/>
</dbReference>
<feature type="transmembrane region" description="Helical" evidence="3">
    <location>
        <begin position="7"/>
        <end position="26"/>
    </location>
</feature>
<dbReference type="AlphaFoldDB" id="A0A1G4PP20"/>
<keyword evidence="6" id="KW-1185">Reference proteome</keyword>
<sequence>MQERRKWIDVARGVSIILVVLGHSGNEVIDHYFGWFRMPLFFLVSGLLFKSVMPDKYISWALKRIRTFMIPYFAYGICIAVLVAAKLRDPLSVSRDIWNLIYGGTVLGGWYGVFWFITCLLLVHLLMGFLTRYPVKVQAAAVLVSYTTAHFVSMTSLAEKDIPWNADVALLAVAFFFLGYTVKSQLASWLERGTWFIPALLISAAAIVLNKEQIWIFRMDMKMKVYTQPVLDLIVPLACVLIVLQMCYWITRWRVSSVLAFLGTVTISIMYLHIPVNIVLKYGLGLEYGSFVFTLAGVLLPLGVAWIMSKSSLLSMLFLGQQGFGRKGKLQGKLKAAG</sequence>
<keyword evidence="3" id="KW-1133">Transmembrane helix</keyword>
<evidence type="ECO:0000313" key="6">
    <source>
        <dbReference type="Proteomes" id="UP000198601"/>
    </source>
</evidence>
<feature type="transmembrane region" description="Helical" evidence="3">
    <location>
        <begin position="258"/>
        <end position="276"/>
    </location>
</feature>
<evidence type="ECO:0000259" key="4">
    <source>
        <dbReference type="Pfam" id="PF01757"/>
    </source>
</evidence>
<dbReference type="Pfam" id="PF01757">
    <property type="entry name" value="Acyl_transf_3"/>
    <property type="match status" value="1"/>
</dbReference>
<keyword evidence="3" id="KW-0472">Membrane</keyword>
<proteinExistence type="inferred from homology"/>
<evidence type="ECO:0000256" key="3">
    <source>
        <dbReference type="SAM" id="Phobius"/>
    </source>
</evidence>
<feature type="transmembrane region" description="Helical" evidence="3">
    <location>
        <begin position="288"/>
        <end position="308"/>
    </location>
</feature>
<reference evidence="6" key="1">
    <citation type="submission" date="2016-10" db="EMBL/GenBank/DDBJ databases">
        <authorList>
            <person name="Varghese N."/>
            <person name="Submissions S."/>
        </authorList>
    </citation>
    <scope>NUCLEOTIDE SEQUENCE [LARGE SCALE GENOMIC DNA]</scope>
    <source>
        <strain evidence="6">CGMCC 1.8946</strain>
    </source>
</reference>
<dbReference type="EMBL" id="FMTT01000003">
    <property type="protein sequence ID" value="SCW34084.1"/>
    <property type="molecule type" value="Genomic_DNA"/>
</dbReference>
<dbReference type="Proteomes" id="UP000198601">
    <property type="component" value="Unassembled WGS sequence"/>
</dbReference>
<protein>
    <submittedName>
        <fullName evidence="5">Fucose 4-O-acetylase</fullName>
    </submittedName>
</protein>
<evidence type="ECO:0000256" key="1">
    <source>
        <dbReference type="ARBA" id="ARBA00004370"/>
    </source>
</evidence>
<evidence type="ECO:0000256" key="2">
    <source>
        <dbReference type="ARBA" id="ARBA00007400"/>
    </source>
</evidence>
<feature type="transmembrane region" description="Helical" evidence="3">
    <location>
        <begin position="164"/>
        <end position="182"/>
    </location>
</feature>
<organism evidence="5 6">
    <name type="scientific">Paenibacillus tianmuensis</name>
    <dbReference type="NCBI Taxonomy" id="624147"/>
    <lineage>
        <taxon>Bacteria</taxon>
        <taxon>Bacillati</taxon>
        <taxon>Bacillota</taxon>
        <taxon>Bacilli</taxon>
        <taxon>Bacillales</taxon>
        <taxon>Paenibacillaceae</taxon>
        <taxon>Paenibacillus</taxon>
    </lineage>
</organism>
<dbReference type="PANTHER" id="PTHR37312:SF1">
    <property type="entry name" value="MEMBRANE-BOUND ACYLTRANSFERASE YKRP-RELATED"/>
    <property type="match status" value="1"/>
</dbReference>
<gene>
    <name evidence="5" type="ORF">SAMN04487970_1003155</name>
</gene>
<dbReference type="GO" id="GO:0016747">
    <property type="term" value="F:acyltransferase activity, transferring groups other than amino-acyl groups"/>
    <property type="evidence" value="ECO:0007669"/>
    <property type="project" value="InterPro"/>
</dbReference>
<dbReference type="InterPro" id="IPR002656">
    <property type="entry name" value="Acyl_transf_3_dom"/>
</dbReference>
<comment type="similarity">
    <text evidence="2">Belongs to the acyltransferase 3 family.</text>
</comment>
<keyword evidence="3" id="KW-0812">Transmembrane</keyword>
<feature type="transmembrane region" description="Helical" evidence="3">
    <location>
        <begin position="194"/>
        <end position="210"/>
    </location>
</feature>
<feature type="transmembrane region" description="Helical" evidence="3">
    <location>
        <begin position="107"/>
        <end position="127"/>
    </location>
</feature>
<dbReference type="RefSeq" id="WP_090666905.1">
    <property type="nucleotide sequence ID" value="NZ_FMTT01000003.1"/>
</dbReference>
<accession>A0A1G4PP20</accession>
<name>A0A1G4PP20_9BACL</name>
<dbReference type="STRING" id="624147.SAMN04487970_1003155"/>
<feature type="transmembrane region" description="Helical" evidence="3">
    <location>
        <begin position="32"/>
        <end position="49"/>
    </location>
</feature>
<dbReference type="PANTHER" id="PTHR37312">
    <property type="entry name" value="MEMBRANE-BOUND ACYLTRANSFERASE YKRP-RELATED"/>
    <property type="match status" value="1"/>
</dbReference>
<feature type="transmembrane region" description="Helical" evidence="3">
    <location>
        <begin position="230"/>
        <end position="251"/>
    </location>
</feature>
<feature type="transmembrane region" description="Helical" evidence="3">
    <location>
        <begin position="69"/>
        <end position="87"/>
    </location>
</feature>
<comment type="subcellular location">
    <subcellularLocation>
        <location evidence="1">Membrane</location>
    </subcellularLocation>
</comment>